<comment type="caution">
    <text evidence="11">The sequence shown here is derived from an EMBL/GenBank/DDBJ whole genome shotgun (WGS) entry which is preliminary data.</text>
</comment>
<keyword evidence="2" id="KW-0808">Transferase</keyword>
<dbReference type="PRINTS" id="PR00866">
    <property type="entry name" value="RNADNAPOLMS"/>
</dbReference>
<accession>A0A7C9GKK6</accession>
<dbReference type="InterPro" id="IPR043502">
    <property type="entry name" value="DNA/RNA_pol_sf"/>
</dbReference>
<dbReference type="GO" id="GO:0051607">
    <property type="term" value="P:defense response to virus"/>
    <property type="evidence" value="ECO:0007669"/>
    <property type="project" value="UniProtKB-KW"/>
</dbReference>
<dbReference type="CDD" id="cd03487">
    <property type="entry name" value="RT_Bac_retron_II"/>
    <property type="match status" value="1"/>
</dbReference>
<dbReference type="InterPro" id="IPR000123">
    <property type="entry name" value="Reverse_transcriptase_msDNA"/>
</dbReference>
<organism evidence="11 12">
    <name type="scientific">Photorhabdus khanii</name>
    <dbReference type="NCBI Taxonomy" id="1004150"/>
    <lineage>
        <taxon>Bacteria</taxon>
        <taxon>Pseudomonadati</taxon>
        <taxon>Pseudomonadota</taxon>
        <taxon>Gammaproteobacteria</taxon>
        <taxon>Enterobacterales</taxon>
        <taxon>Morganellaceae</taxon>
        <taxon>Photorhabdus</taxon>
    </lineage>
</organism>
<evidence type="ECO:0000256" key="7">
    <source>
        <dbReference type="ARBA" id="ARBA00023118"/>
    </source>
</evidence>
<dbReference type="NCBIfam" id="NF038233">
    <property type="entry name" value="retron_St85_RT"/>
    <property type="match status" value="1"/>
</dbReference>
<dbReference type="Proteomes" id="UP000481739">
    <property type="component" value="Unassembled WGS sequence"/>
</dbReference>
<dbReference type="EMBL" id="WHZZ01000005">
    <property type="protein sequence ID" value="MQL49114.1"/>
    <property type="molecule type" value="Genomic_DNA"/>
</dbReference>
<keyword evidence="3" id="KW-0548">Nucleotidyltransferase</keyword>
<sequence length="313" mass="36653">MQLHLYKNITEMLSWSRSQITSFARNAPNKYKVYTIPKRSSGQRLIAHPSRKLKLLQRALVEILSNNLIPHECAFAYRNSISIKENAQYHLDNQYLLKMDFSDFFNSITPDILFSVCEIKEITLSEAEKWLLQRAFFWNKTKSHDGKLVLSVGAPSSPLISNFIMYPFDEAINLYCTQHSIYYTRYADDLTFSTKIKNTLFNIPDIVKWALKKHYASQISINEFKTVFSSKAHNRHITGITITNDNKLSVGRERKRMISSLIHKYKIGIVNEEEKTYLQGLLSFSFHIEPMFKIRMSKKYSPEIINEILKFRK</sequence>
<keyword evidence="6 11" id="KW-0695">RNA-directed DNA polymerase</keyword>
<evidence type="ECO:0000256" key="2">
    <source>
        <dbReference type="ARBA" id="ARBA00022679"/>
    </source>
</evidence>
<comment type="catalytic activity">
    <reaction evidence="9">
        <text>DNA(n) + a 2'-deoxyribonucleoside 5'-triphosphate = DNA(n+1) + diphosphate</text>
        <dbReference type="Rhea" id="RHEA:22508"/>
        <dbReference type="Rhea" id="RHEA-COMP:17339"/>
        <dbReference type="Rhea" id="RHEA-COMP:17340"/>
        <dbReference type="ChEBI" id="CHEBI:33019"/>
        <dbReference type="ChEBI" id="CHEBI:61560"/>
        <dbReference type="ChEBI" id="CHEBI:173112"/>
        <dbReference type="EC" id="2.7.7.49"/>
    </reaction>
</comment>
<gene>
    <name evidence="11" type="ORF">GEA64_14590</name>
</gene>
<name>A0A7C9GKK6_9GAMM</name>
<dbReference type="GO" id="GO:0046872">
    <property type="term" value="F:metal ion binding"/>
    <property type="evidence" value="ECO:0007669"/>
    <property type="project" value="UniProtKB-KW"/>
</dbReference>
<evidence type="ECO:0000256" key="6">
    <source>
        <dbReference type="ARBA" id="ARBA00022918"/>
    </source>
</evidence>
<dbReference type="AlphaFoldDB" id="A0A7C9GKK6"/>
<reference evidence="11 12" key="1">
    <citation type="journal article" date="2019" name="Nature">
        <title>A new antibiotic selectively kills Gram-negative pathogens.</title>
        <authorList>
            <person name="Imai Y."/>
            <person name="Meyer K.J."/>
            <person name="Iinishi A."/>
            <person name="Favre-Godal Q."/>
            <person name="Green R."/>
            <person name="Manuse S."/>
            <person name="Caboni M."/>
            <person name="Mori M."/>
            <person name="Niles S."/>
            <person name="Ghiglieri M."/>
            <person name="Honrao C."/>
            <person name="Ma X."/>
            <person name="Guo J.J."/>
            <person name="Makriyannis A."/>
            <person name="Linares-Otoya L."/>
            <person name="Boehringer N."/>
            <person name="Wuisan Z.G."/>
            <person name="Kaur H."/>
            <person name="Wu R."/>
            <person name="Mateus A."/>
            <person name="Typas A."/>
            <person name="Savitski M.M."/>
            <person name="Espinoza J.L."/>
            <person name="O'Rourke A."/>
            <person name="Nelson K.E."/>
            <person name="Hiller S."/>
            <person name="Noinaj N."/>
            <person name="Schaeberle T.F."/>
            <person name="D'Onofrio A."/>
            <person name="Lewis K."/>
        </authorList>
    </citation>
    <scope>NUCLEOTIDE SEQUENCE [LARGE SCALE GENOMIC DNA]</scope>
    <source>
        <strain evidence="11 12">HGB 1456</strain>
    </source>
</reference>
<proteinExistence type="inferred from homology"/>
<evidence type="ECO:0000256" key="8">
    <source>
        <dbReference type="ARBA" id="ARBA00034120"/>
    </source>
</evidence>
<comment type="similarity">
    <text evidence="8">Belongs to the bacterial reverse transcriptase family.</text>
</comment>
<dbReference type="GO" id="GO:0003964">
    <property type="term" value="F:RNA-directed DNA polymerase activity"/>
    <property type="evidence" value="ECO:0007669"/>
    <property type="project" value="UniProtKB-KW"/>
</dbReference>
<dbReference type="InterPro" id="IPR000477">
    <property type="entry name" value="RT_dom"/>
</dbReference>
<dbReference type="EC" id="2.7.7.49" evidence="1"/>
<evidence type="ECO:0000256" key="3">
    <source>
        <dbReference type="ARBA" id="ARBA00022695"/>
    </source>
</evidence>
<dbReference type="SUPFAM" id="SSF56672">
    <property type="entry name" value="DNA/RNA polymerases"/>
    <property type="match status" value="1"/>
</dbReference>
<keyword evidence="4" id="KW-0479">Metal-binding</keyword>
<keyword evidence="5" id="KW-0460">Magnesium</keyword>
<evidence type="ECO:0000313" key="12">
    <source>
        <dbReference type="Proteomes" id="UP000481739"/>
    </source>
</evidence>
<evidence type="ECO:0000256" key="5">
    <source>
        <dbReference type="ARBA" id="ARBA00022842"/>
    </source>
</evidence>
<feature type="domain" description="Reverse transcriptase" evidence="10">
    <location>
        <begin position="17"/>
        <end position="242"/>
    </location>
</feature>
<dbReference type="PROSITE" id="PS50878">
    <property type="entry name" value="RT_POL"/>
    <property type="match status" value="1"/>
</dbReference>
<evidence type="ECO:0000256" key="4">
    <source>
        <dbReference type="ARBA" id="ARBA00022723"/>
    </source>
</evidence>
<dbReference type="InterPro" id="IPR051083">
    <property type="entry name" value="GrpII_Intron_Splice-Mob/Def"/>
</dbReference>
<protein>
    <recommendedName>
        <fullName evidence="1">RNA-directed DNA polymerase</fullName>
        <ecNumber evidence="1">2.7.7.49</ecNumber>
    </recommendedName>
</protein>
<evidence type="ECO:0000256" key="1">
    <source>
        <dbReference type="ARBA" id="ARBA00012493"/>
    </source>
</evidence>
<dbReference type="PANTHER" id="PTHR34047:SF7">
    <property type="entry name" value="RNA-DIRECTED DNA POLYMERASE"/>
    <property type="match status" value="1"/>
</dbReference>
<evidence type="ECO:0000259" key="10">
    <source>
        <dbReference type="PROSITE" id="PS50878"/>
    </source>
</evidence>
<evidence type="ECO:0000256" key="9">
    <source>
        <dbReference type="ARBA" id="ARBA00048173"/>
    </source>
</evidence>
<evidence type="ECO:0000313" key="11">
    <source>
        <dbReference type="EMBL" id="MQL49114.1"/>
    </source>
</evidence>
<keyword evidence="7" id="KW-0051">Antiviral defense</keyword>
<dbReference type="PANTHER" id="PTHR34047">
    <property type="entry name" value="NUCLEAR INTRON MATURASE 1, MITOCHONDRIAL-RELATED"/>
    <property type="match status" value="1"/>
</dbReference>
<dbReference type="RefSeq" id="WP_152963223.1">
    <property type="nucleotide sequence ID" value="NZ_CAWOZU010000020.1"/>
</dbReference>
<dbReference type="Pfam" id="PF00078">
    <property type="entry name" value="RVT_1"/>
    <property type="match status" value="1"/>
</dbReference>
<dbReference type="GO" id="GO:0003723">
    <property type="term" value="F:RNA binding"/>
    <property type="evidence" value="ECO:0007669"/>
    <property type="project" value="InterPro"/>
</dbReference>